<dbReference type="Proteomes" id="UP000283530">
    <property type="component" value="Unassembled WGS sequence"/>
</dbReference>
<keyword evidence="3" id="KW-0547">Nucleotide-binding</keyword>
<dbReference type="SUPFAM" id="SSF52540">
    <property type="entry name" value="P-loop containing nucleoside triphosphate hydrolases"/>
    <property type="match status" value="1"/>
</dbReference>
<dbReference type="PANTHER" id="PTHR11055">
    <property type="entry name" value="BIFUNCTIONAL 3'-PHOSPHOADENOSINE 5'-PHOSPHOSULFATE SYNTHASE"/>
    <property type="match status" value="1"/>
</dbReference>
<dbReference type="CDD" id="cd02027">
    <property type="entry name" value="APSK"/>
    <property type="match status" value="1"/>
</dbReference>
<dbReference type="Gene3D" id="3.40.50.300">
    <property type="entry name" value="P-loop containing nucleotide triphosphate hydrolases"/>
    <property type="match status" value="1"/>
</dbReference>
<comment type="caution">
    <text evidence="6">The sequence shown here is derived from an EMBL/GenBank/DDBJ whole genome shotgun (WGS) entry which is preliminary data.</text>
</comment>
<comment type="pathway">
    <text evidence="1">Sulfur metabolism.</text>
</comment>
<evidence type="ECO:0000256" key="4">
    <source>
        <dbReference type="ARBA" id="ARBA00022840"/>
    </source>
</evidence>
<dbReference type="Pfam" id="PF01583">
    <property type="entry name" value="APS_kinase"/>
    <property type="match status" value="1"/>
</dbReference>
<proteinExistence type="predicted"/>
<evidence type="ECO:0000259" key="5">
    <source>
        <dbReference type="Pfam" id="PF01583"/>
    </source>
</evidence>
<dbReference type="GO" id="GO:0004020">
    <property type="term" value="F:adenylylsulfate kinase activity"/>
    <property type="evidence" value="ECO:0007669"/>
    <property type="project" value="UniProtKB-EC"/>
</dbReference>
<evidence type="ECO:0000256" key="3">
    <source>
        <dbReference type="ARBA" id="ARBA00022741"/>
    </source>
</evidence>
<dbReference type="GO" id="GO:0005524">
    <property type="term" value="F:ATP binding"/>
    <property type="evidence" value="ECO:0007669"/>
    <property type="project" value="UniProtKB-KW"/>
</dbReference>
<keyword evidence="4" id="KW-0067">ATP-binding</keyword>
<evidence type="ECO:0000256" key="2">
    <source>
        <dbReference type="ARBA" id="ARBA00022679"/>
    </source>
</evidence>
<protein>
    <submittedName>
        <fullName evidence="6">Adenylyl-sulfate kinase 3-like protein isoform X1</fullName>
    </submittedName>
</protein>
<dbReference type="AlphaFoldDB" id="A0A3S3NM39"/>
<keyword evidence="7" id="KW-1185">Reference proteome</keyword>
<feature type="domain" description="APS kinase" evidence="5">
    <location>
        <begin position="127"/>
        <end position="198"/>
    </location>
</feature>
<gene>
    <name evidence="6" type="ORF">CKAN_01118400</name>
</gene>
<name>A0A3S3NM39_9MAGN</name>
<dbReference type="STRING" id="337451.A0A3S3NM39"/>
<evidence type="ECO:0000313" key="6">
    <source>
        <dbReference type="EMBL" id="RWR82467.1"/>
    </source>
</evidence>
<reference evidence="6 7" key="1">
    <citation type="journal article" date="2019" name="Nat. Plants">
        <title>Stout camphor tree genome fills gaps in understanding of flowering plant genome evolution.</title>
        <authorList>
            <person name="Chaw S.M."/>
            <person name="Liu Y.C."/>
            <person name="Wu Y.W."/>
            <person name="Wang H.Y."/>
            <person name="Lin C.I."/>
            <person name="Wu C.S."/>
            <person name="Ke H.M."/>
            <person name="Chang L.Y."/>
            <person name="Hsu C.Y."/>
            <person name="Yang H.T."/>
            <person name="Sudianto E."/>
            <person name="Hsu M.H."/>
            <person name="Wu K.P."/>
            <person name="Wang L.N."/>
            <person name="Leebens-Mack J.H."/>
            <person name="Tsai I.J."/>
        </authorList>
    </citation>
    <scope>NUCLEOTIDE SEQUENCE [LARGE SCALE GENOMIC DNA]</scope>
    <source>
        <strain evidence="7">cv. Chaw 1501</strain>
        <tissue evidence="6">Young leaves</tissue>
    </source>
</reference>
<accession>A0A3S3NM39</accession>
<dbReference type="OrthoDB" id="506431at2759"/>
<dbReference type="InterPro" id="IPR027417">
    <property type="entry name" value="P-loop_NTPase"/>
</dbReference>
<keyword evidence="2" id="KW-0808">Transferase</keyword>
<dbReference type="EMBL" id="QPKB01000004">
    <property type="protein sequence ID" value="RWR82467.1"/>
    <property type="molecule type" value="Genomic_DNA"/>
</dbReference>
<dbReference type="PANTHER" id="PTHR11055:SF1">
    <property type="entry name" value="PAPS SYNTHETASE, ISOFORM D"/>
    <property type="match status" value="1"/>
</dbReference>
<dbReference type="InterPro" id="IPR059117">
    <property type="entry name" value="APS_kinase_dom"/>
</dbReference>
<dbReference type="GO" id="GO:0000103">
    <property type="term" value="P:sulfate assimilation"/>
    <property type="evidence" value="ECO:0007669"/>
    <property type="project" value="InterPro"/>
</dbReference>
<keyword evidence="6" id="KW-0418">Kinase</keyword>
<sequence>MTAISIRPPLFEPSRLDSSLKLGFISASSEPNATASALDRKIKSWLGFSGLARLKFLPPVKAMEESRLVYENRNRDNAEALRSDSNDLAAKSETNGVMMSNIGKSTNIVWQECSIGKLDREKLLGQKGCVIWITGLSGSGKSTLACALSRALHSTGKLTYILDGDNVRHGLNKDLGFKAEDRAENIRRIGEVAKLFCRCWRHLYC</sequence>
<evidence type="ECO:0000256" key="1">
    <source>
        <dbReference type="ARBA" id="ARBA00004678"/>
    </source>
</evidence>
<organism evidence="6 7">
    <name type="scientific">Cinnamomum micranthum f. kanehirae</name>
    <dbReference type="NCBI Taxonomy" id="337451"/>
    <lineage>
        <taxon>Eukaryota</taxon>
        <taxon>Viridiplantae</taxon>
        <taxon>Streptophyta</taxon>
        <taxon>Embryophyta</taxon>
        <taxon>Tracheophyta</taxon>
        <taxon>Spermatophyta</taxon>
        <taxon>Magnoliopsida</taxon>
        <taxon>Magnoliidae</taxon>
        <taxon>Laurales</taxon>
        <taxon>Lauraceae</taxon>
        <taxon>Cinnamomum</taxon>
    </lineage>
</organism>
<evidence type="ECO:0000313" key="7">
    <source>
        <dbReference type="Proteomes" id="UP000283530"/>
    </source>
</evidence>